<dbReference type="Gene3D" id="3.40.50.300">
    <property type="entry name" value="P-loop containing nucleotide triphosphate hydrolases"/>
    <property type="match status" value="1"/>
</dbReference>
<dbReference type="PANTHER" id="PTHR11669:SF8">
    <property type="entry name" value="DNA POLYMERASE III SUBUNIT DELTA"/>
    <property type="match status" value="1"/>
</dbReference>
<keyword evidence="2" id="KW-1185">Reference proteome</keyword>
<dbReference type="GO" id="GO:0006261">
    <property type="term" value="P:DNA-templated DNA replication"/>
    <property type="evidence" value="ECO:0007669"/>
    <property type="project" value="TreeGrafter"/>
</dbReference>
<dbReference type="PANTHER" id="PTHR11669">
    <property type="entry name" value="REPLICATION FACTOR C / DNA POLYMERASE III GAMMA-TAU SUBUNIT"/>
    <property type="match status" value="1"/>
</dbReference>
<dbReference type="EMBL" id="CP034791">
    <property type="protein sequence ID" value="AZT91145.1"/>
    <property type="molecule type" value="Genomic_DNA"/>
</dbReference>
<accession>A0A3T0D7N2</accession>
<organism evidence="1 2">
    <name type="scientific">Caldicellulosiruptor changbaiensis</name>
    <dbReference type="NCBI Taxonomy" id="1222016"/>
    <lineage>
        <taxon>Bacteria</taxon>
        <taxon>Bacillati</taxon>
        <taxon>Bacillota</taxon>
        <taxon>Bacillota incertae sedis</taxon>
        <taxon>Caldicellulosiruptorales</taxon>
        <taxon>Caldicellulosiruptoraceae</taxon>
        <taxon>Caldicellulosiruptor</taxon>
    </lineage>
</organism>
<protein>
    <submittedName>
        <fullName evidence="1">AAA family ATPase</fullName>
    </submittedName>
</protein>
<sequence length="320" mass="37025">MNLDTFVGQKEIVFTLKKALKNPFHAYIFEGEKGFGKKLLARVFSKHILCENKSSCGVCKSCRLFEASSHPDFHIIKRQEDKKEISVESIREIIKELSRGPIFSDKKVFIIEEGEELSISAQNALLKTLEEPPTYALFIITCNNIERLLPTVLSRSIVLSFKRYSASEIAKILEQNGLEPKDYIVKLCKGNPKIALDFYNKEVQNKRDYIFDKLLCYDGASFDLIKEFESDFEKLKNDFEFLFGNIIYFLRDALFYKKTKSIELITNTDKLEKIIEFSNKHTISHIYKLLQDFMILEKYPDANVISDNVLDMIFLKLSGG</sequence>
<proteinExistence type="predicted"/>
<name>A0A3T0D7N2_9FIRM</name>
<gene>
    <name evidence="1" type="ORF">ELD05_11160</name>
</gene>
<evidence type="ECO:0000313" key="2">
    <source>
        <dbReference type="Proteomes" id="UP000282930"/>
    </source>
</evidence>
<dbReference type="RefSeq" id="WP_127352484.1">
    <property type="nucleotide sequence ID" value="NZ_CP034791.1"/>
</dbReference>
<dbReference type="Proteomes" id="UP000282930">
    <property type="component" value="Chromosome"/>
</dbReference>
<dbReference type="AlphaFoldDB" id="A0A3T0D7N2"/>
<dbReference type="InterPro" id="IPR050238">
    <property type="entry name" value="DNA_Rep/Repair_Clamp_Loader"/>
</dbReference>
<dbReference type="Pfam" id="PF13177">
    <property type="entry name" value="DNA_pol3_delta2"/>
    <property type="match status" value="1"/>
</dbReference>
<reference evidence="1 2" key="1">
    <citation type="submission" date="2018-12" db="EMBL/GenBank/DDBJ databases">
        <title>Genome sequence from the cellulolytic species, Caldicellulosiruptor changbaiensis.</title>
        <authorList>
            <person name="Blumer-Schuette S.E."/>
            <person name="Mendoza C."/>
        </authorList>
    </citation>
    <scope>NUCLEOTIDE SEQUENCE [LARGE SCALE GENOMIC DNA]</scope>
    <source>
        <strain evidence="1 2">CBS-Z</strain>
    </source>
</reference>
<dbReference type="KEGG" id="ccha:ELD05_11160"/>
<evidence type="ECO:0000313" key="1">
    <source>
        <dbReference type="EMBL" id="AZT91145.1"/>
    </source>
</evidence>
<dbReference type="SUPFAM" id="SSF52540">
    <property type="entry name" value="P-loop containing nucleoside triphosphate hydrolases"/>
    <property type="match status" value="1"/>
</dbReference>
<dbReference type="InterPro" id="IPR027417">
    <property type="entry name" value="P-loop_NTPase"/>
</dbReference>